<evidence type="ECO:0000256" key="6">
    <source>
        <dbReference type="ARBA" id="ARBA00023136"/>
    </source>
</evidence>
<comment type="subcellular location">
    <subcellularLocation>
        <location evidence="1">Cell membrane</location>
        <topology evidence="1">Multi-pass membrane protein</topology>
    </subcellularLocation>
</comment>
<keyword evidence="3" id="KW-1003">Cell membrane</keyword>
<evidence type="ECO:0000313" key="11">
    <source>
        <dbReference type="Proteomes" id="UP001500457"/>
    </source>
</evidence>
<feature type="transmembrane region" description="Helical" evidence="8">
    <location>
        <begin position="278"/>
        <end position="301"/>
    </location>
</feature>
<feature type="transmembrane region" description="Helical" evidence="8">
    <location>
        <begin position="370"/>
        <end position="393"/>
    </location>
</feature>
<dbReference type="InterPro" id="IPR004638">
    <property type="entry name" value="EmrB-like"/>
</dbReference>
<feature type="transmembrane region" description="Helical" evidence="8">
    <location>
        <begin position="115"/>
        <end position="136"/>
    </location>
</feature>
<dbReference type="InterPro" id="IPR011701">
    <property type="entry name" value="MFS"/>
</dbReference>
<feature type="transmembrane region" description="Helical" evidence="8">
    <location>
        <begin position="414"/>
        <end position="432"/>
    </location>
</feature>
<dbReference type="CDD" id="cd17321">
    <property type="entry name" value="MFS_MMR_MDR_like"/>
    <property type="match status" value="1"/>
</dbReference>
<evidence type="ECO:0000256" key="3">
    <source>
        <dbReference type="ARBA" id="ARBA00022475"/>
    </source>
</evidence>
<comment type="caution">
    <text evidence="10">The sequence shown here is derived from an EMBL/GenBank/DDBJ whole genome shotgun (WGS) entry which is preliminary data.</text>
</comment>
<dbReference type="InterPro" id="IPR020846">
    <property type="entry name" value="MFS_dom"/>
</dbReference>
<sequence>MTETAGSTPGAEIIRMGTARGRWILLTTVLGSGLAMLDSTVVNIALERIGSEFDASFAALQWTVNGYTLTLAGLILLGGSLGDRFGRRKVFLIGVVWFAVASALCGLAPSIEFLIAGRALQGVGGALLTPGSLALISASFHGEDRAAAIGAWSGLGGVAGAVGPFLGGWLVEWTWRAVFLINLPLAAVVVAVAVRHVPESRDPQAVQHLDIPGTVLAVAGLGALTWALTAAGEGGSAVSAIIAGAVGVLALIAFVLVERRSRAPLVPGELFANARFTGTNIITLLVYGALGVNFLLVVLQLQVVAGFSPLAAGTATLPITVIMLVLSARSGRLAQRIGPRWPMTIGLLLAAAGMLWLRGIGPDASYLTDVLPPVVLFGLGLAGTVAPLTATVLDAADDRHVGIASGVNNAIARAAGLLAVAFIPAVAGISGQDYTDPPAFAAGFANAMVIAAGLLAAGAVLSAVLLRPRRTAEPPPTRFRTEDCPHCGIAAPQQYPRDLDD</sequence>
<dbReference type="Proteomes" id="UP001500457">
    <property type="component" value="Unassembled WGS sequence"/>
</dbReference>
<feature type="domain" description="Major facilitator superfamily (MFS) profile" evidence="9">
    <location>
        <begin position="24"/>
        <end position="470"/>
    </location>
</feature>
<protein>
    <submittedName>
        <fullName evidence="10">MFS transporter</fullName>
    </submittedName>
</protein>
<dbReference type="EMBL" id="BAABHQ010000001">
    <property type="protein sequence ID" value="GAA4861272.1"/>
    <property type="molecule type" value="Genomic_DNA"/>
</dbReference>
<evidence type="ECO:0000256" key="2">
    <source>
        <dbReference type="ARBA" id="ARBA00022448"/>
    </source>
</evidence>
<feature type="transmembrane region" description="Helical" evidence="8">
    <location>
        <begin position="177"/>
        <end position="197"/>
    </location>
</feature>
<keyword evidence="11" id="KW-1185">Reference proteome</keyword>
<feature type="transmembrane region" description="Helical" evidence="8">
    <location>
        <begin position="23"/>
        <end position="46"/>
    </location>
</feature>
<keyword evidence="5 8" id="KW-1133">Transmembrane helix</keyword>
<evidence type="ECO:0000256" key="7">
    <source>
        <dbReference type="SAM" id="MobiDB-lite"/>
    </source>
</evidence>
<dbReference type="NCBIfam" id="TIGR00711">
    <property type="entry name" value="efflux_EmrB"/>
    <property type="match status" value="1"/>
</dbReference>
<name>A0ABP9DZG5_9PSEU</name>
<feature type="region of interest" description="Disordered" evidence="7">
    <location>
        <begin position="471"/>
        <end position="501"/>
    </location>
</feature>
<dbReference type="PANTHER" id="PTHR42718:SF42">
    <property type="entry name" value="EXPORT PROTEIN"/>
    <property type="match status" value="1"/>
</dbReference>
<feature type="transmembrane region" description="Helical" evidence="8">
    <location>
        <begin position="237"/>
        <end position="257"/>
    </location>
</feature>
<keyword evidence="4 8" id="KW-0812">Transmembrane</keyword>
<dbReference type="Gene3D" id="1.20.1720.10">
    <property type="entry name" value="Multidrug resistance protein D"/>
    <property type="match status" value="1"/>
</dbReference>
<dbReference type="SUPFAM" id="SSF103473">
    <property type="entry name" value="MFS general substrate transporter"/>
    <property type="match status" value="1"/>
</dbReference>
<evidence type="ECO:0000256" key="8">
    <source>
        <dbReference type="SAM" id="Phobius"/>
    </source>
</evidence>
<dbReference type="PANTHER" id="PTHR42718">
    <property type="entry name" value="MAJOR FACILITATOR SUPERFAMILY MULTIDRUG TRANSPORTER MFSC"/>
    <property type="match status" value="1"/>
</dbReference>
<gene>
    <name evidence="10" type="ORF">GCM10023203_05800</name>
</gene>
<dbReference type="Gene3D" id="1.20.1250.20">
    <property type="entry name" value="MFS general substrate transporter like domains"/>
    <property type="match status" value="1"/>
</dbReference>
<proteinExistence type="predicted"/>
<evidence type="ECO:0000259" key="9">
    <source>
        <dbReference type="PROSITE" id="PS50850"/>
    </source>
</evidence>
<feature type="transmembrane region" description="Helical" evidence="8">
    <location>
        <begin position="90"/>
        <end position="109"/>
    </location>
</feature>
<reference evidence="11" key="1">
    <citation type="journal article" date="2019" name="Int. J. Syst. Evol. Microbiol.">
        <title>The Global Catalogue of Microorganisms (GCM) 10K type strain sequencing project: providing services to taxonomists for standard genome sequencing and annotation.</title>
        <authorList>
            <consortium name="The Broad Institute Genomics Platform"/>
            <consortium name="The Broad Institute Genome Sequencing Center for Infectious Disease"/>
            <person name="Wu L."/>
            <person name="Ma J."/>
        </authorList>
    </citation>
    <scope>NUCLEOTIDE SEQUENCE [LARGE SCALE GENOMIC DNA]</scope>
    <source>
        <strain evidence="11">JCM 17983</strain>
    </source>
</reference>
<evidence type="ECO:0000256" key="4">
    <source>
        <dbReference type="ARBA" id="ARBA00022692"/>
    </source>
</evidence>
<feature type="transmembrane region" description="Helical" evidence="8">
    <location>
        <begin position="148"/>
        <end position="171"/>
    </location>
</feature>
<evidence type="ECO:0000256" key="1">
    <source>
        <dbReference type="ARBA" id="ARBA00004651"/>
    </source>
</evidence>
<keyword evidence="2" id="KW-0813">Transport</keyword>
<feature type="transmembrane region" description="Helical" evidence="8">
    <location>
        <begin position="307"/>
        <end position="328"/>
    </location>
</feature>
<feature type="transmembrane region" description="Helical" evidence="8">
    <location>
        <begin position="58"/>
        <end position="78"/>
    </location>
</feature>
<keyword evidence="6 8" id="KW-0472">Membrane</keyword>
<dbReference type="PROSITE" id="PS50850">
    <property type="entry name" value="MFS"/>
    <property type="match status" value="1"/>
</dbReference>
<accession>A0ABP9DZG5</accession>
<feature type="transmembrane region" description="Helical" evidence="8">
    <location>
        <begin position="209"/>
        <end position="231"/>
    </location>
</feature>
<feature type="transmembrane region" description="Helical" evidence="8">
    <location>
        <begin position="444"/>
        <end position="466"/>
    </location>
</feature>
<dbReference type="Pfam" id="PF07690">
    <property type="entry name" value="MFS_1"/>
    <property type="match status" value="1"/>
</dbReference>
<evidence type="ECO:0000313" key="10">
    <source>
        <dbReference type="EMBL" id="GAA4861272.1"/>
    </source>
</evidence>
<organism evidence="10 11">
    <name type="scientific">Actinomycetospora straminea</name>
    <dbReference type="NCBI Taxonomy" id="663607"/>
    <lineage>
        <taxon>Bacteria</taxon>
        <taxon>Bacillati</taxon>
        <taxon>Actinomycetota</taxon>
        <taxon>Actinomycetes</taxon>
        <taxon>Pseudonocardiales</taxon>
        <taxon>Pseudonocardiaceae</taxon>
        <taxon>Actinomycetospora</taxon>
    </lineage>
</organism>
<feature type="transmembrane region" description="Helical" evidence="8">
    <location>
        <begin position="340"/>
        <end position="358"/>
    </location>
</feature>
<dbReference type="InterPro" id="IPR036259">
    <property type="entry name" value="MFS_trans_sf"/>
</dbReference>
<evidence type="ECO:0000256" key="5">
    <source>
        <dbReference type="ARBA" id="ARBA00022989"/>
    </source>
</evidence>